<dbReference type="RefSeq" id="WP_057773083.1">
    <property type="nucleotide sequence ID" value="NZ_CP042593.1"/>
</dbReference>
<dbReference type="SUPFAM" id="SSF140566">
    <property type="entry name" value="FlgN-like"/>
    <property type="match status" value="1"/>
</dbReference>
<keyword evidence="2" id="KW-0282">Flagellum</keyword>
<name>A0A5B8Z905_CYTDA</name>
<dbReference type="KEGG" id="bda:FSZ17_21335"/>
<accession>A0A5B8Z905</accession>
<dbReference type="STRING" id="1742359.GCA_001439625_03241"/>
<proteinExistence type="predicted"/>
<dbReference type="AlphaFoldDB" id="A0A5B8Z905"/>
<reference evidence="3" key="1">
    <citation type="submission" date="2019-08" db="EMBL/GenBank/DDBJ databases">
        <authorList>
            <person name="Zheng X."/>
        </authorList>
    </citation>
    <scope>NUCLEOTIDE SEQUENCE [LARGE SCALE GENOMIC DNA]</scope>
    <source>
        <strain evidence="3">FJAT-25496</strain>
    </source>
</reference>
<dbReference type="InterPro" id="IPR036679">
    <property type="entry name" value="FlgN-like_sf"/>
</dbReference>
<dbReference type="OrthoDB" id="2381500at2"/>
<evidence type="ECO:0000256" key="1">
    <source>
        <dbReference type="ARBA" id="ARBA00022795"/>
    </source>
</evidence>
<keyword evidence="3" id="KW-1185">Reference proteome</keyword>
<keyword evidence="2" id="KW-0969">Cilium</keyword>
<dbReference type="Gene3D" id="1.20.58.300">
    <property type="entry name" value="FlgN-like"/>
    <property type="match status" value="1"/>
</dbReference>
<keyword evidence="1" id="KW-1005">Bacterial flagellum biogenesis</keyword>
<dbReference type="InterPro" id="IPR007809">
    <property type="entry name" value="FlgN-like"/>
</dbReference>
<protein>
    <submittedName>
        <fullName evidence="2">Flagellar protein FlgN</fullName>
    </submittedName>
</protein>
<dbReference type="Pfam" id="PF05130">
    <property type="entry name" value="FlgN"/>
    <property type="match status" value="1"/>
</dbReference>
<keyword evidence="2" id="KW-0966">Cell projection</keyword>
<dbReference type="Proteomes" id="UP000321555">
    <property type="component" value="Chromosome"/>
</dbReference>
<dbReference type="EMBL" id="CP042593">
    <property type="protein sequence ID" value="QED49602.1"/>
    <property type="molecule type" value="Genomic_DNA"/>
</dbReference>
<evidence type="ECO:0000313" key="3">
    <source>
        <dbReference type="Proteomes" id="UP000321555"/>
    </source>
</evidence>
<gene>
    <name evidence="2" type="ORF">FSZ17_21335</name>
</gene>
<evidence type="ECO:0000313" key="2">
    <source>
        <dbReference type="EMBL" id="QED49602.1"/>
    </source>
</evidence>
<organism evidence="2 3">
    <name type="scientific">Cytobacillus dafuensis</name>
    <name type="common">Bacillus dafuensis</name>
    <dbReference type="NCBI Taxonomy" id="1742359"/>
    <lineage>
        <taxon>Bacteria</taxon>
        <taxon>Bacillati</taxon>
        <taxon>Bacillota</taxon>
        <taxon>Bacilli</taxon>
        <taxon>Bacillales</taxon>
        <taxon>Bacillaceae</taxon>
        <taxon>Cytobacillus</taxon>
    </lineage>
</organism>
<dbReference type="GO" id="GO:0044780">
    <property type="term" value="P:bacterial-type flagellum assembly"/>
    <property type="evidence" value="ECO:0007669"/>
    <property type="project" value="InterPro"/>
</dbReference>
<sequence length="163" mass="18624">MAASAIIAVLEKLLTLHQDLYDIAKRKTIIIKYGELEALNQVMKDENKIIVAIQLAEKEREKAILLLSKGDPVRGTPSTILECLDWIDEKSDQEKIVELRSMLLDTIEVLKDINNLNQQLLEQSMQFVRLNLDLFSPESNLDNYSKTANEESETIRSFFDSKA</sequence>